<dbReference type="Pfam" id="PF13173">
    <property type="entry name" value="AAA_14"/>
    <property type="match status" value="1"/>
</dbReference>
<dbReference type="InterPro" id="IPR041682">
    <property type="entry name" value="AAA_14"/>
</dbReference>
<evidence type="ECO:0000313" key="3">
    <source>
        <dbReference type="Proteomes" id="UP000002875"/>
    </source>
</evidence>
<dbReference type="EMBL" id="CP002963">
    <property type="protein sequence ID" value="AFK05647.1"/>
    <property type="molecule type" value="Genomic_DNA"/>
</dbReference>
<accession>A0ABM5N7W5</accession>
<dbReference type="SUPFAM" id="SSF52540">
    <property type="entry name" value="P-loop containing nucleoside triphosphate hydrolases"/>
    <property type="match status" value="1"/>
</dbReference>
<geneLocation type="plasmid" evidence="2 3">
    <name>pEMTOL02</name>
</geneLocation>
<reference evidence="2 3" key="1">
    <citation type="submission" date="2011-07" db="EMBL/GenBank/DDBJ databases">
        <title>The complete genome of plasmid 2 of Emticicia oligotrophica DSM 17448.</title>
        <authorList>
            <consortium name="US DOE Joint Genome Institute (JGI-PGF)"/>
            <person name="Lucas S."/>
            <person name="Han J."/>
            <person name="Lapidus A."/>
            <person name="Bruce D."/>
            <person name="Goodwin L."/>
            <person name="Pitluck S."/>
            <person name="Peters L."/>
            <person name="Kyrpides N."/>
            <person name="Mavromatis K."/>
            <person name="Ivanova N."/>
            <person name="Ovchinnikova G."/>
            <person name="Teshima H."/>
            <person name="Detter J.C."/>
            <person name="Tapia R."/>
            <person name="Han C."/>
            <person name="Land M."/>
            <person name="Hauser L."/>
            <person name="Markowitz V."/>
            <person name="Cheng J.-F."/>
            <person name="Hugenholtz P."/>
            <person name="Woyke T."/>
            <person name="Wu D."/>
            <person name="Tindall B."/>
            <person name="Pomrenke H."/>
            <person name="Brambilla E."/>
            <person name="Klenk H.-P."/>
            <person name="Eisen J.A."/>
        </authorList>
    </citation>
    <scope>NUCLEOTIDE SEQUENCE [LARGE SCALE GENOMIC DNA]</scope>
    <source>
        <strain evidence="3">DSM 17448 / GPTSA100-15</strain>
        <plasmid evidence="2 3">pEMTOL02</plasmid>
    </source>
</reference>
<keyword evidence="2" id="KW-0614">Plasmid</keyword>
<dbReference type="RefSeq" id="WP_015031172.1">
    <property type="nucleotide sequence ID" value="NC_018749.1"/>
</dbReference>
<protein>
    <submittedName>
        <fullName evidence="2">AAA ATPase</fullName>
    </submittedName>
</protein>
<evidence type="ECO:0000313" key="2">
    <source>
        <dbReference type="EMBL" id="AFK05647.1"/>
    </source>
</evidence>
<feature type="domain" description="AAA" evidence="1">
    <location>
        <begin position="31"/>
        <end position="152"/>
    </location>
</feature>
<proteinExistence type="predicted"/>
<name>A0ABM5N7W5_EMTOG</name>
<evidence type="ECO:0000259" key="1">
    <source>
        <dbReference type="Pfam" id="PF13173"/>
    </source>
</evidence>
<dbReference type="PANTHER" id="PTHR42990:SF1">
    <property type="entry name" value="AAA+ ATPASE DOMAIN-CONTAINING PROTEIN"/>
    <property type="match status" value="1"/>
</dbReference>
<dbReference type="PANTHER" id="PTHR42990">
    <property type="entry name" value="ATPASE"/>
    <property type="match status" value="1"/>
</dbReference>
<organism evidence="2 3">
    <name type="scientific">Emticicia oligotrophica (strain DSM 17448 / CIP 109782 / MTCC 6937 / GPTSA100-15)</name>
    <dbReference type="NCBI Taxonomy" id="929562"/>
    <lineage>
        <taxon>Bacteria</taxon>
        <taxon>Pseudomonadati</taxon>
        <taxon>Bacteroidota</taxon>
        <taxon>Cytophagia</taxon>
        <taxon>Cytophagales</taxon>
        <taxon>Leadbetterellaceae</taxon>
        <taxon>Emticicia</taxon>
    </lineage>
</organism>
<keyword evidence="3" id="KW-1185">Reference proteome</keyword>
<sequence length="398" mass="45481">MEKLFSFQDNLLRNVKSDYKRYLYDAISFSERMIAIKGIRGVGKTTLLLQYLKTQNLNKSLYVTADHPWFYTKNLLDTAEEWHKLGGRLLIIDEVHKYKNWSSEMKNIYDGFPDMQIIFTASSALDIYRGEADLSRRVLSYSLHGLSFREYLIINKIAHCKTYSLSDILENHRAIAAEIMEQIASPLGHFKSYLRHGYLPFGTVKGNEQDYLTRVFQIIDACLAYDLAFINDYSAEHQSKIKKLLGILSETVPYIPNILELATQLQIGRNTLLMLLQHLEQAALINLINKTGKGFSALQKPDKITLENTNFCYALSNVPDEGSMRETFFVNQLRNAGRNVEVSDTADYIIDGKITVEIGGKSKKKKQIKAIDDAFVIKDNIETGIGNVVPLWLFGFLY</sequence>
<dbReference type="Proteomes" id="UP000002875">
    <property type="component" value="Plasmid pEMTOL02"/>
</dbReference>
<gene>
    <name evidence="2" type="ORF">Emtol_0130</name>
</gene>
<dbReference type="InterPro" id="IPR027417">
    <property type="entry name" value="P-loop_NTPase"/>
</dbReference>